<dbReference type="Proteomes" id="UP000577362">
    <property type="component" value="Unassembled WGS sequence"/>
</dbReference>
<dbReference type="Pfam" id="PF08238">
    <property type="entry name" value="Sel1"/>
    <property type="match status" value="5"/>
</dbReference>
<evidence type="ECO:0000313" key="3">
    <source>
        <dbReference type="Proteomes" id="UP000577362"/>
    </source>
</evidence>
<proteinExistence type="predicted"/>
<dbReference type="Gene3D" id="1.25.40.10">
    <property type="entry name" value="Tetratricopeptide repeat domain"/>
    <property type="match status" value="1"/>
</dbReference>
<dbReference type="EMBL" id="JACIEN010000009">
    <property type="protein sequence ID" value="MBB4019866.1"/>
    <property type="molecule type" value="Genomic_DNA"/>
</dbReference>
<reference evidence="2 3" key="1">
    <citation type="submission" date="2020-08" db="EMBL/GenBank/DDBJ databases">
        <title>Genomic Encyclopedia of Type Strains, Phase IV (KMG-IV): sequencing the most valuable type-strain genomes for metagenomic binning, comparative biology and taxonomic classification.</title>
        <authorList>
            <person name="Goeker M."/>
        </authorList>
    </citation>
    <scope>NUCLEOTIDE SEQUENCE [LARGE SCALE GENOMIC DNA]</scope>
    <source>
        <strain evidence="2 3">DSM 103737</strain>
    </source>
</reference>
<dbReference type="Gene3D" id="3.40.50.1460">
    <property type="match status" value="1"/>
</dbReference>
<sequence>MIASILSLPFCRLSYRPRRSGRGALATFLSACLCALVLAAGTLSFPAQADTRRVALVIGNARYAALPSLQNPANEVEEVTTTLRRAGFDVIAGIDQDRLALEESIKRFFRSLNGADVGLFYYSGHAVQLSGRNYVVPTDATLSTAYDVEIQTVDLEAILDQMRRTAKTQIVFLDACRNNPFRAERYWVAEKLQPVEQRQGLADIRPGIGTLISFSTEPGNVSYDGEGPLSPFTRAFTSRALTPNQEIRSLLTDVRRDVIKATGGRQVPWENSSLTDAFYFISRDVAPVVAPMQHVQLAAGSTIRVGIPEPQTYQEADLKVSFDLLPEQGQILLDGAPVAVAEPYPSSALGRIAYRSEGAAPGFVGILGYTVSNRFEQSSRGLVALTVTEATVAQAGVRDTKTGPTRSAEADDGAVMERFAKRLAAHKARVPIGVGPVPLGFPAFEAPTGAGEPIVSVDAIPPKGVLRLDGKTVLAGARIGASSLARLAYEPQIGTQAQAFSLTLGLPTAAARAPLAAKVAVEPVLHACDVLAGEPLDLAGVTAGVLPNEVDGPKALAACNEARRDYPQVTRFLYQLGRAQLASRELDAAWASFEESAARGHVRALYQLGYLYTVNAGRPMDRAKANDYYKRGADLGDPYSVYNYGRALFYGRGLPQDVPGGLAMLLRAAEMGHTYAMNELGAIFLYGRNMSPDEGRGVAFYRAGAARKDIYSFNNLGLAYLGGTGVPRDPKRAYDFFTAAAKDGHPAAPYNIGRMYRDGIFVKRDAAAAARWFEQAAERGDTWGASARGELVLSRSTPRNQQIAAQFFALAVALDRTNGNTAARERLTQLPAEAKTAAAREFARQLGRSFDAGGGALDDTLVALARDAWQQRNPRVDLF</sequence>
<feature type="domain" description="Caspase family p20" evidence="1">
    <location>
        <begin position="51"/>
        <end position="180"/>
    </location>
</feature>
<dbReference type="RefSeq" id="WP_183318688.1">
    <property type="nucleotide sequence ID" value="NZ_JACIEN010000009.1"/>
</dbReference>
<evidence type="ECO:0000259" key="1">
    <source>
        <dbReference type="PROSITE" id="PS50208"/>
    </source>
</evidence>
<keyword evidence="3" id="KW-1185">Reference proteome</keyword>
<dbReference type="AlphaFoldDB" id="A0A840CAI4"/>
<dbReference type="SMART" id="SM00671">
    <property type="entry name" value="SEL1"/>
    <property type="match status" value="5"/>
</dbReference>
<name>A0A840CAI4_9HYPH</name>
<dbReference type="InterPro" id="IPR029030">
    <property type="entry name" value="Caspase-like_dom_sf"/>
</dbReference>
<gene>
    <name evidence="2" type="ORF">GGR16_004926</name>
</gene>
<evidence type="ECO:0000313" key="2">
    <source>
        <dbReference type="EMBL" id="MBB4019866.1"/>
    </source>
</evidence>
<accession>A0A840CAI4</accession>
<dbReference type="InterPro" id="IPR011990">
    <property type="entry name" value="TPR-like_helical_dom_sf"/>
</dbReference>
<dbReference type="InterPro" id="IPR006597">
    <property type="entry name" value="Sel1-like"/>
</dbReference>
<dbReference type="GO" id="GO:0006508">
    <property type="term" value="P:proteolysis"/>
    <property type="evidence" value="ECO:0007669"/>
    <property type="project" value="InterPro"/>
</dbReference>
<organism evidence="2 3">
    <name type="scientific">Chelatococcus caeni</name>
    <dbReference type="NCBI Taxonomy" id="1348468"/>
    <lineage>
        <taxon>Bacteria</taxon>
        <taxon>Pseudomonadati</taxon>
        <taxon>Pseudomonadota</taxon>
        <taxon>Alphaproteobacteria</taxon>
        <taxon>Hyphomicrobiales</taxon>
        <taxon>Chelatococcaceae</taxon>
        <taxon>Chelatococcus</taxon>
    </lineage>
</organism>
<dbReference type="PANTHER" id="PTHR22576:SF37">
    <property type="entry name" value="MUCOSA-ASSOCIATED LYMPHOID TISSUE LYMPHOMA TRANSLOCATION PROTEIN 1"/>
    <property type="match status" value="1"/>
</dbReference>
<dbReference type="SUPFAM" id="SSF52129">
    <property type="entry name" value="Caspase-like"/>
    <property type="match status" value="1"/>
</dbReference>
<dbReference type="SUPFAM" id="SSF81901">
    <property type="entry name" value="HCP-like"/>
    <property type="match status" value="1"/>
</dbReference>
<dbReference type="PROSITE" id="PS50208">
    <property type="entry name" value="CASPASE_P20"/>
    <property type="match status" value="1"/>
</dbReference>
<dbReference type="Pfam" id="PF00656">
    <property type="entry name" value="Peptidase_C14"/>
    <property type="match status" value="1"/>
</dbReference>
<dbReference type="PANTHER" id="PTHR22576">
    <property type="entry name" value="MUCOSA ASSOCIATED LYMPHOID TISSUE LYMPHOMA TRANSLOCATION PROTEIN 1/PARACASPASE"/>
    <property type="match status" value="1"/>
</dbReference>
<comment type="caution">
    <text evidence="2">The sequence shown here is derived from an EMBL/GenBank/DDBJ whole genome shotgun (WGS) entry which is preliminary data.</text>
</comment>
<dbReference type="InterPro" id="IPR001309">
    <property type="entry name" value="Pept_C14_p20"/>
</dbReference>
<dbReference type="GO" id="GO:0004197">
    <property type="term" value="F:cysteine-type endopeptidase activity"/>
    <property type="evidence" value="ECO:0007669"/>
    <property type="project" value="InterPro"/>
</dbReference>
<dbReference type="InterPro" id="IPR052039">
    <property type="entry name" value="Caspase-related_regulators"/>
</dbReference>
<protein>
    <submittedName>
        <fullName evidence="2">TPR repeat protein</fullName>
    </submittedName>
</protein>
<dbReference type="InterPro" id="IPR011600">
    <property type="entry name" value="Pept_C14_caspase"/>
</dbReference>